<name>A0A1J1ILG9_9DIPT</name>
<dbReference type="Proteomes" id="UP000183832">
    <property type="component" value="Unassembled WGS sequence"/>
</dbReference>
<evidence type="ECO:0000313" key="1">
    <source>
        <dbReference type="EMBL" id="CRK99305.1"/>
    </source>
</evidence>
<gene>
    <name evidence="1" type="ORF">CLUMA_CG012782</name>
</gene>
<accession>A0A1J1ILG9</accession>
<organism evidence="1 2">
    <name type="scientific">Clunio marinus</name>
    <dbReference type="NCBI Taxonomy" id="568069"/>
    <lineage>
        <taxon>Eukaryota</taxon>
        <taxon>Metazoa</taxon>
        <taxon>Ecdysozoa</taxon>
        <taxon>Arthropoda</taxon>
        <taxon>Hexapoda</taxon>
        <taxon>Insecta</taxon>
        <taxon>Pterygota</taxon>
        <taxon>Neoptera</taxon>
        <taxon>Endopterygota</taxon>
        <taxon>Diptera</taxon>
        <taxon>Nematocera</taxon>
        <taxon>Chironomoidea</taxon>
        <taxon>Chironomidae</taxon>
        <taxon>Clunio</taxon>
    </lineage>
</organism>
<reference evidence="1 2" key="1">
    <citation type="submission" date="2015-04" db="EMBL/GenBank/DDBJ databases">
        <authorList>
            <person name="Syromyatnikov M.Y."/>
            <person name="Popov V.N."/>
        </authorList>
    </citation>
    <scope>NUCLEOTIDE SEQUENCE [LARGE SCALE GENOMIC DNA]</scope>
</reference>
<dbReference type="AlphaFoldDB" id="A0A1J1ILG9"/>
<sequence>MGHAKLLMTIKHRTATDAFHLRPKEITFDLTRKELKNLSWHEKKNKNMRKINFMINSRERLININVRVLLNKTQVFAVQAENMQKYYINYA</sequence>
<keyword evidence="2" id="KW-1185">Reference proteome</keyword>
<proteinExistence type="predicted"/>
<evidence type="ECO:0000313" key="2">
    <source>
        <dbReference type="Proteomes" id="UP000183832"/>
    </source>
</evidence>
<dbReference type="EMBL" id="CVRI01000050">
    <property type="protein sequence ID" value="CRK99305.1"/>
    <property type="molecule type" value="Genomic_DNA"/>
</dbReference>
<protein>
    <submittedName>
        <fullName evidence="1">CLUMA_CG012782, isoform A</fullName>
    </submittedName>
</protein>